<dbReference type="PROSITE" id="PS00662">
    <property type="entry name" value="T2SP_E"/>
    <property type="match status" value="1"/>
</dbReference>
<evidence type="ECO:0000256" key="1">
    <source>
        <dbReference type="ARBA" id="ARBA00006611"/>
    </source>
</evidence>
<dbReference type="Gene3D" id="3.40.50.300">
    <property type="entry name" value="P-loop containing nucleotide triphosphate hydrolases"/>
    <property type="match status" value="1"/>
</dbReference>
<dbReference type="GO" id="GO:0005524">
    <property type="term" value="F:ATP binding"/>
    <property type="evidence" value="ECO:0007669"/>
    <property type="project" value="InterPro"/>
</dbReference>
<name>A0A6J4INL9_9ACTN</name>
<dbReference type="InterPro" id="IPR001482">
    <property type="entry name" value="T2SS/T4SS_dom"/>
</dbReference>
<dbReference type="InterPro" id="IPR050921">
    <property type="entry name" value="T4SS_GSP_E_ATPase"/>
</dbReference>
<gene>
    <name evidence="3" type="ORF">AVDCRST_MAG50-2600</name>
</gene>
<dbReference type="GO" id="GO:0016887">
    <property type="term" value="F:ATP hydrolysis activity"/>
    <property type="evidence" value="ECO:0007669"/>
    <property type="project" value="InterPro"/>
</dbReference>
<dbReference type="EMBL" id="CADCTF010000118">
    <property type="protein sequence ID" value="CAA9255533.1"/>
    <property type="molecule type" value="Genomic_DNA"/>
</dbReference>
<sequence length="365" mass="39958">MAHELLDALLHHLADQQGSDLHIKVGSPPRIRVNGALTRLDEPSLTPDQTAEMASAIMRNDVAQQFEERNDVDFAYSVPNLGRFRVNAFRQRGTVGMIFRRVQTSAASFEELGLPEVVARLSSEHRGLVLVTGPTGSGKTTTLAAMIDYINNHRECHIVTIEDPIEVLHRDKFAAINQREIGFDTNNFAAAMRAAMRQDPDVILVGEMRDQETVSAALSAAETGHLVFSTLHTIDATETVNRIVDFFPPHQQHQIRVALAGALKGTICQRLVPTADGKGRVAALEVMIVNGRIQNCIVDSTKGGEMHAIIADGEYYGMQTFDQALVKLYQRGLVDMRGAMTTATSPHDLKVMLQQAGLVSATTGR</sequence>
<dbReference type="AlphaFoldDB" id="A0A6J4INL9"/>
<organism evidence="3">
    <name type="scientific">uncultured Acidimicrobiales bacterium</name>
    <dbReference type="NCBI Taxonomy" id="310071"/>
    <lineage>
        <taxon>Bacteria</taxon>
        <taxon>Bacillati</taxon>
        <taxon>Actinomycetota</taxon>
        <taxon>Acidimicrobiia</taxon>
        <taxon>Acidimicrobiales</taxon>
        <taxon>environmental samples</taxon>
    </lineage>
</organism>
<reference evidence="3" key="1">
    <citation type="submission" date="2020-02" db="EMBL/GenBank/DDBJ databases">
        <authorList>
            <person name="Meier V. D."/>
        </authorList>
    </citation>
    <scope>NUCLEOTIDE SEQUENCE</scope>
    <source>
        <strain evidence="3">AVDCRST_MAG50</strain>
    </source>
</reference>
<protein>
    <submittedName>
        <fullName evidence="3">Twitching motility protein PilT</fullName>
    </submittedName>
</protein>
<dbReference type="InterPro" id="IPR003593">
    <property type="entry name" value="AAA+_ATPase"/>
</dbReference>
<dbReference type="Gene3D" id="3.30.450.90">
    <property type="match status" value="1"/>
</dbReference>
<feature type="domain" description="Bacterial type II secretion system protein E" evidence="2">
    <location>
        <begin position="196"/>
        <end position="210"/>
    </location>
</feature>
<dbReference type="PANTHER" id="PTHR30486:SF12">
    <property type="entry name" value="TYPE IV PILUS ATPASE PILU"/>
    <property type="match status" value="1"/>
</dbReference>
<dbReference type="NCBIfam" id="TIGR01420">
    <property type="entry name" value="pilT_fam"/>
    <property type="match status" value="1"/>
</dbReference>
<dbReference type="CDD" id="cd01131">
    <property type="entry name" value="PilT"/>
    <property type="match status" value="1"/>
</dbReference>
<dbReference type="SUPFAM" id="SSF52540">
    <property type="entry name" value="P-loop containing nucleoside triphosphate hydrolases"/>
    <property type="match status" value="1"/>
</dbReference>
<evidence type="ECO:0000313" key="3">
    <source>
        <dbReference type="EMBL" id="CAA9255533.1"/>
    </source>
</evidence>
<proteinExistence type="inferred from homology"/>
<evidence type="ECO:0000259" key="2">
    <source>
        <dbReference type="PROSITE" id="PS00662"/>
    </source>
</evidence>
<accession>A0A6J4INL9</accession>
<dbReference type="Pfam" id="PF00437">
    <property type="entry name" value="T2SSE"/>
    <property type="match status" value="1"/>
</dbReference>
<dbReference type="SMART" id="SM00382">
    <property type="entry name" value="AAA"/>
    <property type="match status" value="1"/>
</dbReference>
<comment type="similarity">
    <text evidence="1">Belongs to the GSP E family.</text>
</comment>
<dbReference type="InterPro" id="IPR006321">
    <property type="entry name" value="PilT/PilU"/>
</dbReference>
<dbReference type="InterPro" id="IPR027417">
    <property type="entry name" value="P-loop_NTPase"/>
</dbReference>
<dbReference type="PANTHER" id="PTHR30486">
    <property type="entry name" value="TWITCHING MOTILITY PROTEIN PILT"/>
    <property type="match status" value="1"/>
</dbReference>